<comment type="caution">
    <text evidence="1">The sequence shown here is derived from an EMBL/GenBank/DDBJ whole genome shotgun (WGS) entry which is preliminary data.</text>
</comment>
<dbReference type="Proteomes" id="UP001529369">
    <property type="component" value="Unassembled WGS sequence"/>
</dbReference>
<proteinExistence type="predicted"/>
<evidence type="ECO:0000313" key="1">
    <source>
        <dbReference type="EMBL" id="MDN3568952.1"/>
    </source>
</evidence>
<dbReference type="EMBL" id="JAUFPN010000313">
    <property type="protein sequence ID" value="MDN3568952.1"/>
    <property type="molecule type" value="Genomic_DNA"/>
</dbReference>
<name>A0ABT8AGJ4_9PROT</name>
<dbReference type="Pfam" id="PF08665">
    <property type="entry name" value="PglZ"/>
    <property type="match status" value="1"/>
</dbReference>
<protein>
    <submittedName>
        <fullName evidence="1">BREX-3 system phosphatase PglZ</fullName>
    </submittedName>
</protein>
<evidence type="ECO:0000313" key="2">
    <source>
        <dbReference type="Proteomes" id="UP001529369"/>
    </source>
</evidence>
<reference evidence="2" key="1">
    <citation type="journal article" date="2019" name="Int. J. Syst. Evol. Microbiol.">
        <title>The Global Catalogue of Microorganisms (GCM) 10K type strain sequencing project: providing services to taxonomists for standard genome sequencing and annotation.</title>
        <authorList>
            <consortium name="The Broad Institute Genomics Platform"/>
            <consortium name="The Broad Institute Genome Sequencing Center for Infectious Disease"/>
            <person name="Wu L."/>
            <person name="Ma J."/>
        </authorList>
    </citation>
    <scope>NUCLEOTIDE SEQUENCE [LARGE SCALE GENOMIC DNA]</scope>
    <source>
        <strain evidence="2">CECT 7131</strain>
    </source>
</reference>
<accession>A0ABT8AGJ4</accession>
<feature type="non-terminal residue" evidence="1">
    <location>
        <position position="1"/>
    </location>
</feature>
<dbReference type="NCBIfam" id="NF033449">
    <property type="entry name" value="BREX_PglZ_3"/>
    <property type="match status" value="1"/>
</dbReference>
<keyword evidence="2" id="KW-1185">Reference proteome</keyword>
<organism evidence="1 2">
    <name type="scientific">Paeniroseomonas aquatica</name>
    <dbReference type="NCBI Taxonomy" id="373043"/>
    <lineage>
        <taxon>Bacteria</taxon>
        <taxon>Pseudomonadati</taxon>
        <taxon>Pseudomonadota</taxon>
        <taxon>Alphaproteobacteria</taxon>
        <taxon>Acetobacterales</taxon>
        <taxon>Acetobacteraceae</taxon>
        <taxon>Paeniroseomonas</taxon>
    </lineage>
</organism>
<gene>
    <name evidence="1" type="primary">pglZ</name>
    <name evidence="1" type="ORF">QWZ14_31625</name>
</gene>
<sequence>QCNSAPAAAATLTASQPLGEAATKEFILNHIFRISPYVIPRPEDFWREALRLHYRGSGLPKMLADHVAGILRDSALGELPVSELLSSKSYMVRIVQECWGRFLDRFGICSTRAADTGSPEALGAISIPFEHPDVRVIVDTMFLEGTLQPVTIEGSPTGMPAWVKVGLVEDPGTLGDLVREGIKKIAEDLPGMDSSHRNWADLARRMGEVSFRFHGLNAAIAAPLLQQLRQLQRDADERLKGWLFAHFADLPSLPAAKGPVMVHHVPRFLSLRRNAGEERIALLVFDGLAMDQWIQIREYLAGRVPGFAVDEGACFAWLPTLTSVSRQALFSGLKPREFASSIETTSQEASLWARFWQDNGLRKSEVFYQKSLKRTEQLPELEAAISRPTTKVAGIVIDMIDEIVHGAMLGKRGITGQIGAWCDTGFVETLLLLLAEHDYKIYLTADHGNVEAKGIGRLSQGVISEIRGERVRTYRSEALAASVPAEFGAFRFDIPGLPPDFLPLYARTGEAFVPKDDQIVAHGGLSVEELVVPFVKINFTRDAS</sequence>
<dbReference type="RefSeq" id="WP_290321073.1">
    <property type="nucleotide sequence ID" value="NZ_JAUFPN010000313.1"/>
</dbReference>